<organism evidence="1">
    <name type="scientific">Brassica napus</name>
    <name type="common">Rape</name>
    <dbReference type="NCBI Taxonomy" id="3708"/>
    <lineage>
        <taxon>Eukaryota</taxon>
        <taxon>Viridiplantae</taxon>
        <taxon>Streptophyta</taxon>
        <taxon>Embryophyta</taxon>
        <taxon>Tracheophyta</taxon>
        <taxon>Spermatophyta</taxon>
        <taxon>Magnoliopsida</taxon>
        <taxon>eudicotyledons</taxon>
        <taxon>Gunneridae</taxon>
        <taxon>Pentapetalae</taxon>
        <taxon>rosids</taxon>
        <taxon>malvids</taxon>
        <taxon>Brassicales</taxon>
        <taxon>Brassicaceae</taxon>
        <taxon>Brassiceae</taxon>
        <taxon>Brassica</taxon>
    </lineage>
</organism>
<sequence length="92" mass="9727">MEVVSSLLQNPNLIPKISVSLISITRASSDNVTSTLASGVIFATIVEIPKPDSISVEDIPAKSPLESSFASENGGDESGLPTITMEMIKFMM</sequence>
<name>A0A816ZAZ6_BRANA</name>
<proteinExistence type="predicted"/>
<dbReference type="AlphaFoldDB" id="A0A816ZAZ6"/>
<protein>
    <submittedName>
        <fullName evidence="1">(rape) hypothetical protein</fullName>
    </submittedName>
</protein>
<accession>A0A816ZAZ6</accession>
<dbReference type="EMBL" id="HG994361">
    <property type="protein sequence ID" value="CAF2196300.1"/>
    <property type="molecule type" value="Genomic_DNA"/>
</dbReference>
<evidence type="ECO:0000313" key="1">
    <source>
        <dbReference type="EMBL" id="CAF2196300.1"/>
    </source>
</evidence>
<dbReference type="Proteomes" id="UP001295469">
    <property type="component" value="Chromosome A07"/>
</dbReference>
<reference evidence="1" key="1">
    <citation type="submission" date="2021-01" db="EMBL/GenBank/DDBJ databases">
        <authorList>
            <consortium name="Genoscope - CEA"/>
            <person name="William W."/>
        </authorList>
    </citation>
    <scope>NUCLEOTIDE SEQUENCE</scope>
</reference>
<gene>
    <name evidence="1" type="ORF">DARMORV10_A07P38070.1</name>
</gene>